<comment type="caution">
    <text evidence="1">The sequence shown here is derived from an EMBL/GenBank/DDBJ whole genome shotgun (WGS) entry which is preliminary data.</text>
</comment>
<gene>
    <name evidence="1" type="ORF">Aconfl_28690</name>
</gene>
<evidence type="ECO:0000313" key="2">
    <source>
        <dbReference type="Proteomes" id="UP001338309"/>
    </source>
</evidence>
<sequence>MKLFTCDSLKTNYEIEHDPKRNTEGCLLSMGRFLVAFENQIINT</sequence>
<proteinExistence type="predicted"/>
<keyword evidence="2" id="KW-1185">Reference proteome</keyword>
<name>A0ABQ6PRE4_9BACT</name>
<reference evidence="1 2" key="1">
    <citation type="submission" date="2023-08" db="EMBL/GenBank/DDBJ databases">
        <title>Draft genome sequence of Algoriphagus confluentis.</title>
        <authorList>
            <person name="Takatani N."/>
            <person name="Hosokawa M."/>
            <person name="Sawabe T."/>
        </authorList>
    </citation>
    <scope>NUCLEOTIDE SEQUENCE [LARGE SCALE GENOMIC DNA]</scope>
    <source>
        <strain evidence="1 2">NBRC 111222</strain>
    </source>
</reference>
<dbReference type="EMBL" id="BTPD01000009">
    <property type="protein sequence ID" value="GMQ30226.1"/>
    <property type="molecule type" value="Genomic_DNA"/>
</dbReference>
<dbReference type="Proteomes" id="UP001338309">
    <property type="component" value="Unassembled WGS sequence"/>
</dbReference>
<organism evidence="1 2">
    <name type="scientific">Algoriphagus confluentis</name>
    <dbReference type="NCBI Taxonomy" id="1697556"/>
    <lineage>
        <taxon>Bacteria</taxon>
        <taxon>Pseudomonadati</taxon>
        <taxon>Bacteroidota</taxon>
        <taxon>Cytophagia</taxon>
        <taxon>Cytophagales</taxon>
        <taxon>Cyclobacteriaceae</taxon>
        <taxon>Algoriphagus</taxon>
    </lineage>
</organism>
<protein>
    <submittedName>
        <fullName evidence="1">Uncharacterized protein</fullName>
    </submittedName>
</protein>
<evidence type="ECO:0000313" key="1">
    <source>
        <dbReference type="EMBL" id="GMQ30226.1"/>
    </source>
</evidence>
<accession>A0ABQ6PRE4</accession>